<feature type="region of interest" description="Disordered" evidence="1">
    <location>
        <begin position="60"/>
        <end position="124"/>
    </location>
</feature>
<name>A0ABQ9ICE5_9NEOP</name>
<evidence type="ECO:0000256" key="1">
    <source>
        <dbReference type="SAM" id="MobiDB-lite"/>
    </source>
</evidence>
<accession>A0ABQ9ICE5</accession>
<evidence type="ECO:0000313" key="2">
    <source>
        <dbReference type="EMBL" id="KAJ8894127.1"/>
    </source>
</evidence>
<comment type="caution">
    <text evidence="2">The sequence shown here is derived from an EMBL/GenBank/DDBJ whole genome shotgun (WGS) entry which is preliminary data.</text>
</comment>
<dbReference type="Proteomes" id="UP001159363">
    <property type="component" value="Chromosome 2"/>
</dbReference>
<proteinExistence type="predicted"/>
<evidence type="ECO:0000313" key="3">
    <source>
        <dbReference type="Proteomes" id="UP001159363"/>
    </source>
</evidence>
<sequence>MQVWRKRGIPEKTRMPVASSDVSTACGNPRATAEAVIAVDELRRTPKRVLAGFSEGWVKGGRGRSLRGSATGRNPTETEGFPEQKKKRNGRRGKKLGGGGWSLRLSSVVIPRPSPPRVDKGERPACISTVGQPTNSVLRLGEAKAREVRPTSSTWMALVAQHGPWQTFRVRPAEGDACVSVYEGGGGGRGRLLAGLGARLVSRLPGCMDRPKSSAVIFSVHCLPLPGPDIVLKYEHSHCDPPYPLATDKQRSPQLFFLLLSMV</sequence>
<keyword evidence="3" id="KW-1185">Reference proteome</keyword>
<feature type="region of interest" description="Disordered" evidence="1">
    <location>
        <begin position="1"/>
        <end position="26"/>
    </location>
</feature>
<protein>
    <submittedName>
        <fullName evidence="2">Uncharacterized protein</fullName>
    </submittedName>
</protein>
<feature type="compositionally biased region" description="Low complexity" evidence="1">
    <location>
        <begin position="102"/>
        <end position="111"/>
    </location>
</feature>
<gene>
    <name evidence="2" type="ORF">PR048_006737</name>
</gene>
<dbReference type="EMBL" id="JARBHB010000002">
    <property type="protein sequence ID" value="KAJ8894127.1"/>
    <property type="molecule type" value="Genomic_DNA"/>
</dbReference>
<organism evidence="2 3">
    <name type="scientific">Dryococelus australis</name>
    <dbReference type="NCBI Taxonomy" id="614101"/>
    <lineage>
        <taxon>Eukaryota</taxon>
        <taxon>Metazoa</taxon>
        <taxon>Ecdysozoa</taxon>
        <taxon>Arthropoda</taxon>
        <taxon>Hexapoda</taxon>
        <taxon>Insecta</taxon>
        <taxon>Pterygota</taxon>
        <taxon>Neoptera</taxon>
        <taxon>Polyneoptera</taxon>
        <taxon>Phasmatodea</taxon>
        <taxon>Verophasmatodea</taxon>
        <taxon>Anareolatae</taxon>
        <taxon>Phasmatidae</taxon>
        <taxon>Eurycanthinae</taxon>
        <taxon>Dryococelus</taxon>
    </lineage>
</organism>
<feature type="compositionally biased region" description="Basic residues" evidence="1">
    <location>
        <begin position="85"/>
        <end position="95"/>
    </location>
</feature>
<reference evidence="2 3" key="1">
    <citation type="submission" date="2023-02" db="EMBL/GenBank/DDBJ databases">
        <title>LHISI_Scaffold_Assembly.</title>
        <authorList>
            <person name="Stuart O.P."/>
            <person name="Cleave R."/>
            <person name="Magrath M.J.L."/>
            <person name="Mikheyev A.S."/>
        </authorList>
    </citation>
    <scope>NUCLEOTIDE SEQUENCE [LARGE SCALE GENOMIC DNA]</scope>
    <source>
        <strain evidence="2">Daus_M_001</strain>
        <tissue evidence="2">Leg muscle</tissue>
    </source>
</reference>